<sequence length="193" mass="20393">PSDPSNRTDVARTTPAIFLGSSGNASGTCRFMSLETGRLLVRHQFRRVPLSSLDIARVHALAKDEPEGLSIEHRSLASPEDDDSSDTASPGSAGVDGGDSPDSDIIDPPGIPTSPDDILEDDDEGLPIDDEDDEPDEEPEQSDESEEEDDTEGSDAAADDEEGDDADGGDADTEDEDGDASEDGRRRRVRGPG</sequence>
<name>K0RFV6_THAOC</name>
<protein>
    <submittedName>
        <fullName evidence="2">Uncharacterized protein</fullName>
    </submittedName>
</protein>
<feature type="region of interest" description="Disordered" evidence="1">
    <location>
        <begin position="64"/>
        <end position="193"/>
    </location>
</feature>
<feature type="compositionally biased region" description="Acidic residues" evidence="1">
    <location>
        <begin position="117"/>
        <end position="181"/>
    </location>
</feature>
<feature type="compositionally biased region" description="Basic and acidic residues" evidence="1">
    <location>
        <begin position="64"/>
        <end position="75"/>
    </location>
</feature>
<dbReference type="AlphaFoldDB" id="K0RFV6"/>
<reference evidence="2 3" key="1">
    <citation type="journal article" date="2012" name="Genome Biol.">
        <title>Genome and low-iron response of an oceanic diatom adapted to chronic iron limitation.</title>
        <authorList>
            <person name="Lommer M."/>
            <person name="Specht M."/>
            <person name="Roy A.S."/>
            <person name="Kraemer L."/>
            <person name="Andreson R."/>
            <person name="Gutowska M.A."/>
            <person name="Wolf J."/>
            <person name="Bergner S.V."/>
            <person name="Schilhabel M.B."/>
            <person name="Klostermeier U.C."/>
            <person name="Beiko R.G."/>
            <person name="Rosenstiel P."/>
            <person name="Hippler M."/>
            <person name="Laroche J."/>
        </authorList>
    </citation>
    <scope>NUCLEOTIDE SEQUENCE [LARGE SCALE GENOMIC DNA]</scope>
    <source>
        <strain evidence="2 3">CCMP1005</strain>
    </source>
</reference>
<evidence type="ECO:0000313" key="2">
    <source>
        <dbReference type="EMBL" id="EJK47841.1"/>
    </source>
</evidence>
<proteinExistence type="predicted"/>
<dbReference type="Proteomes" id="UP000266841">
    <property type="component" value="Unassembled WGS sequence"/>
</dbReference>
<accession>K0RFV6</accession>
<feature type="non-terminal residue" evidence="2">
    <location>
        <position position="1"/>
    </location>
</feature>
<comment type="caution">
    <text evidence="2">The sequence shown here is derived from an EMBL/GenBank/DDBJ whole genome shotgun (WGS) entry which is preliminary data.</text>
</comment>
<gene>
    <name evidence="2" type="ORF">THAOC_33416</name>
</gene>
<keyword evidence="3" id="KW-1185">Reference proteome</keyword>
<organism evidence="2 3">
    <name type="scientific">Thalassiosira oceanica</name>
    <name type="common">Marine diatom</name>
    <dbReference type="NCBI Taxonomy" id="159749"/>
    <lineage>
        <taxon>Eukaryota</taxon>
        <taxon>Sar</taxon>
        <taxon>Stramenopiles</taxon>
        <taxon>Ochrophyta</taxon>
        <taxon>Bacillariophyta</taxon>
        <taxon>Coscinodiscophyceae</taxon>
        <taxon>Thalassiosirophycidae</taxon>
        <taxon>Thalassiosirales</taxon>
        <taxon>Thalassiosiraceae</taxon>
        <taxon>Thalassiosira</taxon>
    </lineage>
</organism>
<evidence type="ECO:0000256" key="1">
    <source>
        <dbReference type="SAM" id="MobiDB-lite"/>
    </source>
</evidence>
<dbReference type="EMBL" id="AGNL01046578">
    <property type="protein sequence ID" value="EJK47841.1"/>
    <property type="molecule type" value="Genomic_DNA"/>
</dbReference>
<evidence type="ECO:0000313" key="3">
    <source>
        <dbReference type="Proteomes" id="UP000266841"/>
    </source>
</evidence>